<proteinExistence type="predicted"/>
<dbReference type="SUPFAM" id="SSF63737">
    <property type="entry name" value="Leukotriene A4 hydrolase N-terminal domain"/>
    <property type="match status" value="1"/>
</dbReference>
<dbReference type="InterPro" id="IPR045357">
    <property type="entry name" value="Aminopeptidase_N-like_N"/>
</dbReference>
<evidence type="ECO:0000256" key="1">
    <source>
        <dbReference type="SAM" id="MobiDB-lite"/>
    </source>
</evidence>
<dbReference type="EMBL" id="BSUZ01000001">
    <property type="protein sequence ID" value="GMA85782.1"/>
    <property type="molecule type" value="Genomic_DNA"/>
</dbReference>
<dbReference type="PANTHER" id="PTHR11533">
    <property type="entry name" value="PROTEASE M1 ZINC METALLOPROTEASE"/>
    <property type="match status" value="1"/>
</dbReference>
<feature type="domain" description="Aminopeptidase N-like N-terminal" evidence="2">
    <location>
        <begin position="16"/>
        <end position="62"/>
    </location>
</feature>
<dbReference type="Proteomes" id="UP001157017">
    <property type="component" value="Unassembled WGS sequence"/>
</dbReference>
<sequence length="189" mass="21425">MNTGEGLHRFVDPVDDEVYLYSQFEVADSRRVFAVFEQPDLKGRFTFTVTAPDHWVVVSNSPPPSRCPRARAAPPGRSRRRPSSPRTSRPSWPARTSTSTASLTSSDGRTIPLGVYCRRSLGEHLDTDEIAQITTQGFEYFERVFDLPYPFEKYDQPVRAGVQRRGHGERRGGDVPREPTCSGRRSPRR</sequence>
<dbReference type="InterPro" id="IPR042097">
    <property type="entry name" value="Aminopeptidase_N-like_N_sf"/>
</dbReference>
<gene>
    <name evidence="3" type="ORF">GCM10025868_10320</name>
</gene>
<evidence type="ECO:0000313" key="3">
    <source>
        <dbReference type="EMBL" id="GMA85782.1"/>
    </source>
</evidence>
<evidence type="ECO:0000259" key="2">
    <source>
        <dbReference type="Pfam" id="PF17900"/>
    </source>
</evidence>
<accession>A0ABQ6JC83</accession>
<reference evidence="4" key="1">
    <citation type="journal article" date="2019" name="Int. J. Syst. Evol. Microbiol.">
        <title>The Global Catalogue of Microorganisms (GCM) 10K type strain sequencing project: providing services to taxonomists for standard genome sequencing and annotation.</title>
        <authorList>
            <consortium name="The Broad Institute Genomics Platform"/>
            <consortium name="The Broad Institute Genome Sequencing Center for Infectious Disease"/>
            <person name="Wu L."/>
            <person name="Ma J."/>
        </authorList>
    </citation>
    <scope>NUCLEOTIDE SEQUENCE [LARGE SCALE GENOMIC DNA]</scope>
    <source>
        <strain evidence="4">NBRC 108730</strain>
    </source>
</reference>
<evidence type="ECO:0000313" key="4">
    <source>
        <dbReference type="Proteomes" id="UP001157017"/>
    </source>
</evidence>
<comment type="caution">
    <text evidence="3">The sequence shown here is derived from an EMBL/GenBank/DDBJ whole genome shotgun (WGS) entry which is preliminary data.</text>
</comment>
<dbReference type="Gene3D" id="3.30.2010.30">
    <property type="match status" value="1"/>
</dbReference>
<dbReference type="PANTHER" id="PTHR11533:SF174">
    <property type="entry name" value="PUROMYCIN-SENSITIVE AMINOPEPTIDASE-RELATED"/>
    <property type="match status" value="1"/>
</dbReference>
<feature type="compositionally biased region" description="Low complexity" evidence="1">
    <location>
        <begin position="84"/>
        <end position="106"/>
    </location>
</feature>
<dbReference type="InterPro" id="IPR050344">
    <property type="entry name" value="Peptidase_M1_aminopeptidases"/>
</dbReference>
<protein>
    <recommendedName>
        <fullName evidence="2">Aminopeptidase N-like N-terminal domain-containing protein</fullName>
    </recommendedName>
</protein>
<feature type="region of interest" description="Disordered" evidence="1">
    <location>
        <begin position="60"/>
        <end position="106"/>
    </location>
</feature>
<keyword evidence="4" id="KW-1185">Reference proteome</keyword>
<dbReference type="Pfam" id="PF17900">
    <property type="entry name" value="Peptidase_M1_N"/>
    <property type="match status" value="1"/>
</dbReference>
<feature type="region of interest" description="Disordered" evidence="1">
    <location>
        <begin position="157"/>
        <end position="189"/>
    </location>
</feature>
<dbReference type="Gene3D" id="2.60.40.1730">
    <property type="entry name" value="tricorn interacting facor f3 domain"/>
    <property type="match status" value="1"/>
</dbReference>
<organism evidence="3 4">
    <name type="scientific">Angustibacter aerolatus</name>
    <dbReference type="NCBI Taxonomy" id="1162965"/>
    <lineage>
        <taxon>Bacteria</taxon>
        <taxon>Bacillati</taxon>
        <taxon>Actinomycetota</taxon>
        <taxon>Actinomycetes</taxon>
        <taxon>Kineosporiales</taxon>
        <taxon>Kineosporiaceae</taxon>
    </lineage>
</organism>
<dbReference type="SUPFAM" id="SSF55486">
    <property type="entry name" value="Metalloproteases ('zincins'), catalytic domain"/>
    <property type="match status" value="1"/>
</dbReference>
<name>A0ABQ6JC83_9ACTN</name>